<dbReference type="Gene3D" id="1.10.8.870">
    <property type="entry name" value="Alpha-glycerophosphate oxidase, cap domain"/>
    <property type="match status" value="1"/>
</dbReference>
<name>A0A2N3G6N7_9ACTN</name>
<proteinExistence type="inferred from homology"/>
<reference evidence="9 10" key="1">
    <citation type="journal article" date="2017" name="ISME J.">
        <title>Potential for microbial H2 and metal transformations associated with novel bacteria and archaea in deep terrestrial subsurface sediments.</title>
        <authorList>
            <person name="Hernsdorf A.W."/>
            <person name="Amano Y."/>
            <person name="Miyakawa K."/>
            <person name="Ise K."/>
            <person name="Suzuki Y."/>
            <person name="Anantharaman K."/>
            <person name="Probst A."/>
            <person name="Burstein D."/>
            <person name="Thomas B.C."/>
            <person name="Banfield J.F."/>
        </authorList>
    </citation>
    <scope>NUCLEOTIDE SEQUENCE [LARGE SCALE GENOMIC DNA]</scope>
    <source>
        <strain evidence="9">HGW-Actinobacteria-3</strain>
    </source>
</reference>
<comment type="cofactor">
    <cofactor evidence="1">
        <name>FAD</name>
        <dbReference type="ChEBI" id="CHEBI:57692"/>
    </cofactor>
</comment>
<evidence type="ECO:0000259" key="8">
    <source>
        <dbReference type="Pfam" id="PF16901"/>
    </source>
</evidence>
<dbReference type="GO" id="GO:0004368">
    <property type="term" value="F:glycerol-3-phosphate dehydrogenase (quinone) activity"/>
    <property type="evidence" value="ECO:0007669"/>
    <property type="project" value="InterPro"/>
</dbReference>
<dbReference type="SUPFAM" id="SSF51905">
    <property type="entry name" value="FAD/NAD(P)-binding domain"/>
    <property type="match status" value="1"/>
</dbReference>
<dbReference type="PANTHER" id="PTHR11985:SF35">
    <property type="entry name" value="ANAEROBIC GLYCEROL-3-PHOSPHATE DEHYDROGENASE SUBUNIT A"/>
    <property type="match status" value="1"/>
</dbReference>
<keyword evidence="4" id="KW-0319">Glycerol metabolism</keyword>
<comment type="caution">
    <text evidence="9">The sequence shown here is derived from an EMBL/GenBank/DDBJ whole genome shotgun (WGS) entry which is preliminary data.</text>
</comment>
<evidence type="ECO:0000256" key="6">
    <source>
        <dbReference type="ARBA" id="ARBA00023002"/>
    </source>
</evidence>
<dbReference type="InterPro" id="IPR036188">
    <property type="entry name" value="FAD/NAD-bd_sf"/>
</dbReference>
<evidence type="ECO:0000256" key="5">
    <source>
        <dbReference type="ARBA" id="ARBA00022827"/>
    </source>
</evidence>
<evidence type="ECO:0000256" key="1">
    <source>
        <dbReference type="ARBA" id="ARBA00001974"/>
    </source>
</evidence>
<dbReference type="AlphaFoldDB" id="A0A2N3G6N7"/>
<organism evidence="9 10">
    <name type="scientific">Candidatus Anoxymicrobium japonicum</name>
    <dbReference type="NCBI Taxonomy" id="2013648"/>
    <lineage>
        <taxon>Bacteria</taxon>
        <taxon>Bacillati</taxon>
        <taxon>Actinomycetota</taxon>
        <taxon>Candidatus Geothermincolia</taxon>
        <taxon>Candidatus Geothermincolales</taxon>
        <taxon>Candidatus Anoxymicrobiaceae</taxon>
        <taxon>Candidatus Anoxymicrobium</taxon>
    </lineage>
</organism>
<dbReference type="PRINTS" id="PR01001">
    <property type="entry name" value="FADG3PDH"/>
</dbReference>
<feature type="domain" description="FAD dependent oxidoreductase" evidence="7">
    <location>
        <begin position="32"/>
        <end position="391"/>
    </location>
</feature>
<dbReference type="InterPro" id="IPR006076">
    <property type="entry name" value="FAD-dep_OxRdtase"/>
</dbReference>
<sequence>MLSRTPENNDRSAELEFSREETVKKFKSKGYDVLVIGGGITGACIARDAALRGFTCACVEKNDWAFGTSSRSSKMIHGGIRYLEMFDFKLVFEACRERRQLLLNAPHLVYPQSFMFPIYKGDKAGVFMIESGLILYDILSLFRNIQNHKMYLRDKAMSLEEGLYGDRLKAAGVFYDCSTDDARLTLAFALSAIHDGADCANYVEVVGLLHNGDRLAGARARDVLTGEEFDIESRVVVNATGAWGDRVCALDETDAPQKLQLTKGVHIVVPRGRAMTNNALPIFSPTDKRMMFVVPRRQFALIGTTDTYYHEDLDFPFATREDVEYILEGASETLPRSHLDMGDIISTYAGLRPLVMGDGGDDVTASKVSREHRIYQSRSGLLTIAGGKLTTGRSMAEEVVDMAARKLLEEFNVKARRGCMTMNNPILHVPATDTEARVRALARKHKFDDDILFGLLKQGTEALEVLALVDEDPGLAETLAPDIPYIKAQVQFAVTGEMARTVDDFLVRRAEICCQTADQGLGVASEIARIMGGVLGWDAKEKKRQVKEYEKTVALSRRYLG</sequence>
<keyword evidence="6" id="KW-0560">Oxidoreductase</keyword>
<keyword evidence="3" id="KW-0285">Flavoprotein</keyword>
<dbReference type="Pfam" id="PF01266">
    <property type="entry name" value="DAO"/>
    <property type="match status" value="1"/>
</dbReference>
<protein>
    <submittedName>
        <fullName evidence="9">Glycerol-3-phosphate dehydrogenase</fullName>
    </submittedName>
</protein>
<evidence type="ECO:0000256" key="3">
    <source>
        <dbReference type="ARBA" id="ARBA00022630"/>
    </source>
</evidence>
<dbReference type="PANTHER" id="PTHR11985">
    <property type="entry name" value="GLYCEROL-3-PHOSPHATE DEHYDROGENASE"/>
    <property type="match status" value="1"/>
</dbReference>
<evidence type="ECO:0000313" key="10">
    <source>
        <dbReference type="Proteomes" id="UP000233654"/>
    </source>
</evidence>
<dbReference type="GO" id="GO:0006071">
    <property type="term" value="P:glycerol metabolic process"/>
    <property type="evidence" value="ECO:0007669"/>
    <property type="project" value="UniProtKB-KW"/>
</dbReference>
<comment type="similarity">
    <text evidence="2">Belongs to the FAD-dependent glycerol-3-phosphate dehydrogenase family.</text>
</comment>
<feature type="domain" description="Alpha-glycerophosphate oxidase C-terminal" evidence="8">
    <location>
        <begin position="435"/>
        <end position="542"/>
    </location>
</feature>
<accession>A0A2N3G6N7</accession>
<evidence type="ECO:0000259" key="7">
    <source>
        <dbReference type="Pfam" id="PF01266"/>
    </source>
</evidence>
<dbReference type="InterPro" id="IPR031656">
    <property type="entry name" value="DAO_C"/>
</dbReference>
<gene>
    <name evidence="9" type="ORF">CVT63_03025</name>
</gene>
<evidence type="ECO:0000256" key="4">
    <source>
        <dbReference type="ARBA" id="ARBA00022798"/>
    </source>
</evidence>
<dbReference type="GO" id="GO:0046168">
    <property type="term" value="P:glycerol-3-phosphate catabolic process"/>
    <property type="evidence" value="ECO:0007669"/>
    <property type="project" value="TreeGrafter"/>
</dbReference>
<evidence type="ECO:0000313" key="9">
    <source>
        <dbReference type="EMBL" id="PKQ28387.1"/>
    </source>
</evidence>
<dbReference type="Gene3D" id="3.50.50.60">
    <property type="entry name" value="FAD/NAD(P)-binding domain"/>
    <property type="match status" value="1"/>
</dbReference>
<dbReference type="EMBL" id="PHEX01000018">
    <property type="protein sequence ID" value="PKQ28387.1"/>
    <property type="molecule type" value="Genomic_DNA"/>
</dbReference>
<dbReference type="Gene3D" id="3.30.9.10">
    <property type="entry name" value="D-Amino Acid Oxidase, subunit A, domain 2"/>
    <property type="match status" value="1"/>
</dbReference>
<dbReference type="Pfam" id="PF16901">
    <property type="entry name" value="DAO_C"/>
    <property type="match status" value="1"/>
</dbReference>
<dbReference type="InterPro" id="IPR000447">
    <property type="entry name" value="G3P_DH_FAD-dep"/>
</dbReference>
<keyword evidence="5" id="KW-0274">FAD</keyword>
<dbReference type="SUPFAM" id="SSF54373">
    <property type="entry name" value="FAD-linked reductases, C-terminal domain"/>
    <property type="match status" value="1"/>
</dbReference>
<evidence type="ECO:0000256" key="2">
    <source>
        <dbReference type="ARBA" id="ARBA00007330"/>
    </source>
</evidence>
<dbReference type="Proteomes" id="UP000233654">
    <property type="component" value="Unassembled WGS sequence"/>
</dbReference>
<dbReference type="InterPro" id="IPR038299">
    <property type="entry name" value="DAO_C_sf"/>
</dbReference>